<comment type="caution">
    <text evidence="2">The sequence shown here is derived from an EMBL/GenBank/DDBJ whole genome shotgun (WGS) entry which is preliminary data.</text>
</comment>
<protein>
    <submittedName>
        <fullName evidence="2">Uncharacterized protein</fullName>
    </submittedName>
</protein>
<evidence type="ECO:0000256" key="1">
    <source>
        <dbReference type="SAM" id="MobiDB-lite"/>
    </source>
</evidence>
<proteinExistence type="predicted"/>
<dbReference type="EMBL" id="CAKKLH010000314">
    <property type="protein sequence ID" value="CAH0111410.1"/>
    <property type="molecule type" value="Genomic_DNA"/>
</dbReference>
<sequence>MGIVQLSVPIYHTTLSTQQPSQRKMHIIINPFHICNSSFDRINNIQQPLAVVLQGLKLNDLHTKFDHSRNGQSSPSSGHPSYLVTTPIPDSGFVQCGW</sequence>
<organism evidence="2 3">
    <name type="scientific">Daphnia galeata</name>
    <dbReference type="NCBI Taxonomy" id="27404"/>
    <lineage>
        <taxon>Eukaryota</taxon>
        <taxon>Metazoa</taxon>
        <taxon>Ecdysozoa</taxon>
        <taxon>Arthropoda</taxon>
        <taxon>Crustacea</taxon>
        <taxon>Branchiopoda</taxon>
        <taxon>Diplostraca</taxon>
        <taxon>Cladocera</taxon>
        <taxon>Anomopoda</taxon>
        <taxon>Daphniidae</taxon>
        <taxon>Daphnia</taxon>
    </lineage>
</organism>
<feature type="region of interest" description="Disordered" evidence="1">
    <location>
        <begin position="64"/>
        <end position="86"/>
    </location>
</feature>
<reference evidence="2" key="1">
    <citation type="submission" date="2021-11" db="EMBL/GenBank/DDBJ databases">
        <authorList>
            <person name="Schell T."/>
        </authorList>
    </citation>
    <scope>NUCLEOTIDE SEQUENCE</scope>
    <source>
        <strain evidence="2">M5</strain>
    </source>
</reference>
<feature type="compositionally biased region" description="Polar residues" evidence="1">
    <location>
        <begin position="70"/>
        <end position="79"/>
    </location>
</feature>
<evidence type="ECO:0000313" key="2">
    <source>
        <dbReference type="EMBL" id="CAH0111410.1"/>
    </source>
</evidence>
<evidence type="ECO:0000313" key="3">
    <source>
        <dbReference type="Proteomes" id="UP000789390"/>
    </source>
</evidence>
<name>A0A8J2WNJ3_9CRUS</name>
<accession>A0A8J2WNJ3</accession>
<dbReference type="Proteomes" id="UP000789390">
    <property type="component" value="Unassembled WGS sequence"/>
</dbReference>
<dbReference type="AlphaFoldDB" id="A0A8J2WNJ3"/>
<keyword evidence="3" id="KW-1185">Reference proteome</keyword>
<gene>
    <name evidence="2" type="ORF">DGAL_LOCUS15055</name>
</gene>